<dbReference type="CDD" id="cd05403">
    <property type="entry name" value="NT_KNTase_like"/>
    <property type="match status" value="1"/>
</dbReference>
<dbReference type="Proteomes" id="UP000238375">
    <property type="component" value="Unassembled WGS sequence"/>
</dbReference>
<dbReference type="PANTHER" id="PTHR33933">
    <property type="entry name" value="NUCLEOTIDYLTRANSFERASE"/>
    <property type="match status" value="1"/>
</dbReference>
<dbReference type="Pfam" id="PF01909">
    <property type="entry name" value="NTP_transf_2"/>
    <property type="match status" value="1"/>
</dbReference>
<keyword evidence="3" id="KW-1185">Reference proteome</keyword>
<dbReference type="PANTHER" id="PTHR33933:SF1">
    <property type="entry name" value="PROTEIN ADENYLYLTRANSFERASE MNTA-RELATED"/>
    <property type="match status" value="1"/>
</dbReference>
<dbReference type="InterPro" id="IPR002934">
    <property type="entry name" value="Polymerase_NTP_transf_dom"/>
</dbReference>
<dbReference type="EMBL" id="PVTE01000019">
    <property type="protein sequence ID" value="PRY33916.1"/>
    <property type="molecule type" value="Genomic_DNA"/>
</dbReference>
<reference evidence="2 3" key="1">
    <citation type="submission" date="2018-03" db="EMBL/GenBank/DDBJ databases">
        <title>Genomic Encyclopedia of Archaeal and Bacterial Type Strains, Phase II (KMG-II): from individual species to whole genera.</title>
        <authorList>
            <person name="Goeker M."/>
        </authorList>
    </citation>
    <scope>NUCLEOTIDE SEQUENCE [LARGE SCALE GENOMIC DNA]</scope>
    <source>
        <strain evidence="2 3">DSM 28354</strain>
    </source>
</reference>
<accession>A0A2T0SKH9</accession>
<name>A0A2T0SKH9_9BACT</name>
<dbReference type="AlphaFoldDB" id="A0A2T0SKH9"/>
<dbReference type="SUPFAM" id="SSF81301">
    <property type="entry name" value="Nucleotidyltransferase"/>
    <property type="match status" value="1"/>
</dbReference>
<comment type="caution">
    <text evidence="2">The sequence shown here is derived from an EMBL/GenBank/DDBJ whole genome shotgun (WGS) entry which is preliminary data.</text>
</comment>
<evidence type="ECO:0000259" key="1">
    <source>
        <dbReference type="Pfam" id="PF01909"/>
    </source>
</evidence>
<dbReference type="RefSeq" id="WP_106139577.1">
    <property type="nucleotide sequence ID" value="NZ_PVTE01000019.1"/>
</dbReference>
<gene>
    <name evidence="2" type="ORF">CLV58_11966</name>
</gene>
<dbReference type="InterPro" id="IPR052548">
    <property type="entry name" value="Type_VII_TA_antitoxin"/>
</dbReference>
<organism evidence="2 3">
    <name type="scientific">Spirosoma oryzae</name>
    <dbReference type="NCBI Taxonomy" id="1469603"/>
    <lineage>
        <taxon>Bacteria</taxon>
        <taxon>Pseudomonadati</taxon>
        <taxon>Bacteroidota</taxon>
        <taxon>Cytophagia</taxon>
        <taxon>Cytophagales</taxon>
        <taxon>Cytophagaceae</taxon>
        <taxon>Spirosoma</taxon>
    </lineage>
</organism>
<dbReference type="Gene3D" id="3.30.460.10">
    <property type="entry name" value="Beta Polymerase, domain 2"/>
    <property type="match status" value="1"/>
</dbReference>
<keyword evidence="2" id="KW-0808">Transferase</keyword>
<feature type="domain" description="Polymerase nucleotidyl transferase" evidence="1">
    <location>
        <begin position="12"/>
        <end position="54"/>
    </location>
</feature>
<protein>
    <submittedName>
        <fullName evidence="2">Nucleotidyltransferase-like protein</fullName>
    </submittedName>
</protein>
<dbReference type="InterPro" id="IPR043519">
    <property type="entry name" value="NT_sf"/>
</dbReference>
<evidence type="ECO:0000313" key="2">
    <source>
        <dbReference type="EMBL" id="PRY33916.1"/>
    </source>
</evidence>
<dbReference type="OrthoDB" id="1321649at2"/>
<sequence length="107" mass="11890">MNVLASTVGHELKLALRQLYGPRFSDLILFGSYARNTFHDESDVDFAVVLQDDAFSASAEILRITPFSTEIGIRHHVAVSILPVSSNKLQQSAFPVYQAIRTEGIRI</sequence>
<evidence type="ECO:0000313" key="3">
    <source>
        <dbReference type="Proteomes" id="UP000238375"/>
    </source>
</evidence>
<proteinExistence type="predicted"/>
<dbReference type="GO" id="GO:0016779">
    <property type="term" value="F:nucleotidyltransferase activity"/>
    <property type="evidence" value="ECO:0007669"/>
    <property type="project" value="InterPro"/>
</dbReference>